<dbReference type="SUPFAM" id="SSF53850">
    <property type="entry name" value="Periplasmic binding protein-like II"/>
    <property type="match status" value="1"/>
</dbReference>
<evidence type="ECO:0000256" key="2">
    <source>
        <dbReference type="ARBA" id="ARBA00022448"/>
    </source>
</evidence>
<dbReference type="Gene3D" id="3.30.457.10">
    <property type="entry name" value="Copper amine oxidase-like, N-terminal domain"/>
    <property type="match status" value="1"/>
</dbReference>
<keyword evidence="3" id="KW-0732">Signal</keyword>
<keyword evidence="2" id="KW-0813">Transport</keyword>
<reference evidence="5 6" key="1">
    <citation type="submission" date="2018-01" db="EMBL/GenBank/DDBJ databases">
        <title>Metagenomic assembled genomes from two thermal pools in the Uzon Caldera, Kamchatka, Russia.</title>
        <authorList>
            <person name="Wilkins L."/>
            <person name="Ettinger C."/>
        </authorList>
    </citation>
    <scope>NUCLEOTIDE SEQUENCE [LARGE SCALE GENOMIC DNA]</scope>
    <source>
        <strain evidence="5">ZAV-07</strain>
    </source>
</reference>
<dbReference type="GO" id="GO:0055085">
    <property type="term" value="P:transmembrane transport"/>
    <property type="evidence" value="ECO:0007669"/>
    <property type="project" value="InterPro"/>
</dbReference>
<dbReference type="Proteomes" id="UP000237040">
    <property type="component" value="Unassembled WGS sequence"/>
</dbReference>
<evidence type="ECO:0000256" key="3">
    <source>
        <dbReference type="ARBA" id="ARBA00022729"/>
    </source>
</evidence>
<comment type="caution">
    <text evidence="5">The sequence shown here is derived from an EMBL/GenBank/DDBJ whole genome shotgun (WGS) entry which is preliminary data.</text>
</comment>
<evidence type="ECO:0000256" key="1">
    <source>
        <dbReference type="ARBA" id="ARBA00009023"/>
    </source>
</evidence>
<protein>
    <recommendedName>
        <fullName evidence="4">Copper amine oxidase-like N-terminal domain-containing protein</fullName>
    </recommendedName>
</protein>
<dbReference type="AlphaFoldDB" id="A0A2J6WEP7"/>
<dbReference type="InterPro" id="IPR018389">
    <property type="entry name" value="DctP_fam"/>
</dbReference>
<organism evidence="5 6">
    <name type="scientific">Caldisericum exile</name>
    <dbReference type="NCBI Taxonomy" id="693075"/>
    <lineage>
        <taxon>Bacteria</taxon>
        <taxon>Pseudomonadati</taxon>
        <taxon>Caldisericota/Cryosericota group</taxon>
        <taxon>Caldisericota</taxon>
        <taxon>Caldisericia</taxon>
        <taxon>Caldisericales</taxon>
        <taxon>Caldisericaceae</taxon>
        <taxon>Caldisericum</taxon>
    </lineage>
</organism>
<dbReference type="PANTHER" id="PTHR33376">
    <property type="match status" value="1"/>
</dbReference>
<feature type="domain" description="Copper amine oxidase-like N-terminal" evidence="4">
    <location>
        <begin position="42"/>
        <end position="148"/>
    </location>
</feature>
<dbReference type="GO" id="GO:0030288">
    <property type="term" value="C:outer membrane-bounded periplasmic space"/>
    <property type="evidence" value="ECO:0007669"/>
    <property type="project" value="InterPro"/>
</dbReference>
<dbReference type="InterPro" id="IPR036582">
    <property type="entry name" value="Mao_N_sf"/>
</dbReference>
<evidence type="ECO:0000313" key="6">
    <source>
        <dbReference type="Proteomes" id="UP000237040"/>
    </source>
</evidence>
<gene>
    <name evidence="5" type="ORF">C0189_02960</name>
</gene>
<sequence>MKKVVAIFLVVAFMFGFVRFSPAIAASQVVIKMTIGNPKAYVDSKVVTLDSPPIIENGRTLVPFRFIGESIGANIGWDGTKKEVSYVFGDINLKLTIGSNKAVVNNVINMLDVPPKIVSGRTLVPVRFVTETLGAKVGWDANTRTVTITASTTPPKITFKPKAEYTMQVNVGPAFDWGKGAQKWADLVKERTNGLINIKPYFGSSLLQGKQTNWFQAVSEGSIDFVMDSTINASGVVQSLNLFSLPFFINTYENVDKIENGTAGKMIIDQMEKLGVVHLAWGENGFRQLTNSKRPIKTPEDMRGLKFRVVGSPIFVDIFKTLGADAVSMNWGDAVTAFQQGAVDGQENPYGVLIPVQIWQYHKYLTNWNYVIDPLILGVSKQTWDKFPPYIQKAIKDSALEAAEWEKAMVRRGLDGFISINILKNKFGDTPNILDMVGYVRSKGMQIIDLTPEERQQFINATKSIYDKWIPIIGNDIYNAALKDMGK</sequence>
<dbReference type="SUPFAM" id="SSF55383">
    <property type="entry name" value="Copper amine oxidase, domain N"/>
    <property type="match status" value="2"/>
</dbReference>
<name>A0A2J6WEP7_9BACT</name>
<dbReference type="InterPro" id="IPR012854">
    <property type="entry name" value="Cu_amine_oxidase-like_N"/>
</dbReference>
<dbReference type="NCBIfam" id="NF037995">
    <property type="entry name" value="TRAP_S1"/>
    <property type="match status" value="1"/>
</dbReference>
<dbReference type="Pfam" id="PF07833">
    <property type="entry name" value="Cu_amine_oxidN1"/>
    <property type="match status" value="1"/>
</dbReference>
<evidence type="ECO:0000313" key="5">
    <source>
        <dbReference type="EMBL" id="PMP67518.1"/>
    </source>
</evidence>
<dbReference type="Gene3D" id="3.40.190.170">
    <property type="entry name" value="Bacterial extracellular solute-binding protein, family 7"/>
    <property type="match status" value="1"/>
</dbReference>
<accession>A0A2J6WEP7</accession>
<dbReference type="NCBIfam" id="TIGR00787">
    <property type="entry name" value="dctP"/>
    <property type="match status" value="1"/>
</dbReference>
<dbReference type="InterPro" id="IPR038404">
    <property type="entry name" value="TRAP_DctP_sf"/>
</dbReference>
<proteinExistence type="inferred from homology"/>
<evidence type="ECO:0000259" key="4">
    <source>
        <dbReference type="Pfam" id="PF07833"/>
    </source>
</evidence>
<comment type="similarity">
    <text evidence="1">Belongs to the bacterial solute-binding protein 7 family.</text>
</comment>
<dbReference type="Pfam" id="PF03480">
    <property type="entry name" value="DctP"/>
    <property type="match status" value="1"/>
</dbReference>
<dbReference type="EMBL" id="PNIL01000043">
    <property type="protein sequence ID" value="PMP67518.1"/>
    <property type="molecule type" value="Genomic_DNA"/>
</dbReference>
<dbReference type="InterPro" id="IPR004682">
    <property type="entry name" value="TRAP_DctP"/>
</dbReference>
<dbReference type="RefSeq" id="WP_424586801.1">
    <property type="nucleotide sequence ID" value="NZ_JBNAUB010000013.1"/>
</dbReference>
<dbReference type="PANTHER" id="PTHR33376:SF7">
    <property type="entry name" value="C4-DICARBOXYLATE-BINDING PROTEIN DCTB"/>
    <property type="match status" value="1"/>
</dbReference>